<dbReference type="GO" id="GO:0005198">
    <property type="term" value="F:structural molecule activity"/>
    <property type="evidence" value="ECO:0007669"/>
    <property type="project" value="UniProtKB-UniRule"/>
</dbReference>
<feature type="domain" description="Flagellin C-terminal" evidence="6">
    <location>
        <begin position="506"/>
        <end position="590"/>
    </location>
</feature>
<name>A0A1H0RGQ9_SELRU</name>
<sequence>MSMVIKNNMSAQRALNELNKNTKTLSKQLKKVGSGMKINSAEDDASGYAISERMRVQIRGLGQDIDNTQNAISMLRTAEGAASSTVEILKTLKEKAINAANDTNTDADRATIQKEVDQSIDQIDDNANVTFNGKTLFDGSADVADDVKQTIIKALNSEWIARSLEMVKNAYGMSFQEDGASVTVMDVQFKNEGGNKLAYVSSESIGGVTSKLTLTINMDFYDQLNQNDVNGSTDSAGATYLDRTIAHELTHAVMRANITDMSSLPKYIREGSAEFIHGIDDERKYSLSMLNISDITDTFDGVHDDPDDDTDFPYTVGYVFLHYINKVGGHEDAMQRFMSVLDEKGGTAYDEAISAATKGRLNSRTEAETALKNDFDSYLASGHTVNEFYKAYCDIDLDNTRDTGSVKGSKAWGGDEEDAENVVLEGKSTRFWYYPSGNSSTIEGLTVKWGDFSRPDTGFRFQVGTKANQQIKAAFSDIHAQALGLLSDEGETVQLTTRANAKRALTIFDNALQKVLDQQTTIGAIQSRLNYTAQNLTTAQENVTSSESTIRDADMAKEMTEYTKANVLTQAAQSMLAQANQSSSGVLSLLQ</sequence>
<keyword evidence="7" id="KW-0969">Cilium</keyword>
<evidence type="ECO:0000256" key="2">
    <source>
        <dbReference type="ARBA" id="ARBA00020110"/>
    </source>
</evidence>
<dbReference type="AlphaFoldDB" id="A0A1H0RGQ9"/>
<dbReference type="InterPro" id="IPR042187">
    <property type="entry name" value="Flagellin_C_sub2"/>
</dbReference>
<dbReference type="PANTHER" id="PTHR42792:SF2">
    <property type="entry name" value="FLAGELLIN"/>
    <property type="match status" value="1"/>
</dbReference>
<keyword evidence="7" id="KW-0966">Cell projection</keyword>
<evidence type="ECO:0000259" key="6">
    <source>
        <dbReference type="Pfam" id="PF00700"/>
    </source>
</evidence>
<protein>
    <recommendedName>
        <fullName evidence="2 4">Flagellin</fullName>
    </recommendedName>
</protein>
<dbReference type="Gene3D" id="6.10.10.10">
    <property type="entry name" value="Flagellar export chaperone, C-terminal domain"/>
    <property type="match status" value="1"/>
</dbReference>
<proteinExistence type="inferred from homology"/>
<dbReference type="Gene3D" id="1.20.1330.10">
    <property type="entry name" value="f41 fragment of flagellin, N-terminal domain"/>
    <property type="match status" value="2"/>
</dbReference>
<dbReference type="SUPFAM" id="SSF64518">
    <property type="entry name" value="Phase 1 flagellin"/>
    <property type="match status" value="1"/>
</dbReference>
<keyword evidence="7" id="KW-0282">Flagellum</keyword>
<gene>
    <name evidence="7" type="ORF">SAMN05216366_11211</name>
</gene>
<feature type="domain" description="Flagellin N-terminal" evidence="5">
    <location>
        <begin position="5"/>
        <end position="140"/>
    </location>
</feature>
<dbReference type="PRINTS" id="PR00207">
    <property type="entry name" value="FLAGELLIN"/>
</dbReference>
<keyword evidence="3 4" id="KW-0975">Bacterial flagellum</keyword>
<dbReference type="PANTHER" id="PTHR42792">
    <property type="entry name" value="FLAGELLIN"/>
    <property type="match status" value="1"/>
</dbReference>
<evidence type="ECO:0000259" key="5">
    <source>
        <dbReference type="Pfam" id="PF00669"/>
    </source>
</evidence>
<dbReference type="EMBL" id="FNJQ01000012">
    <property type="protein sequence ID" value="SDP28570.1"/>
    <property type="molecule type" value="Genomic_DNA"/>
</dbReference>
<dbReference type="RefSeq" id="WP_081342479.1">
    <property type="nucleotide sequence ID" value="NZ_FNJQ01000012.1"/>
</dbReference>
<dbReference type="InterPro" id="IPR046358">
    <property type="entry name" value="Flagellin_C"/>
</dbReference>
<evidence type="ECO:0000256" key="3">
    <source>
        <dbReference type="ARBA" id="ARBA00023143"/>
    </source>
</evidence>
<comment type="subcellular location">
    <subcellularLocation>
        <location evidence="4">Secreted</location>
    </subcellularLocation>
    <subcellularLocation>
        <location evidence="4">Bacterial flagellum</location>
    </subcellularLocation>
</comment>
<dbReference type="GO" id="GO:0005576">
    <property type="term" value="C:extracellular region"/>
    <property type="evidence" value="ECO:0007669"/>
    <property type="project" value="UniProtKB-SubCell"/>
</dbReference>
<dbReference type="Proteomes" id="UP000182412">
    <property type="component" value="Unassembled WGS sequence"/>
</dbReference>
<dbReference type="Pfam" id="PF00700">
    <property type="entry name" value="Flagellin_C"/>
    <property type="match status" value="1"/>
</dbReference>
<evidence type="ECO:0000313" key="7">
    <source>
        <dbReference type="EMBL" id="SDP28570.1"/>
    </source>
</evidence>
<dbReference type="NCBIfam" id="NF033876">
    <property type="entry name" value="flagella_HExxH"/>
    <property type="match status" value="1"/>
</dbReference>
<dbReference type="InterPro" id="IPR001492">
    <property type="entry name" value="Flagellin"/>
</dbReference>
<dbReference type="GO" id="GO:0009288">
    <property type="term" value="C:bacterial-type flagellum"/>
    <property type="evidence" value="ECO:0007669"/>
    <property type="project" value="UniProtKB-SubCell"/>
</dbReference>
<comment type="similarity">
    <text evidence="1 4">Belongs to the bacterial flagellin family.</text>
</comment>
<organism evidence="7 8">
    <name type="scientific">Selenomonas ruminantium</name>
    <dbReference type="NCBI Taxonomy" id="971"/>
    <lineage>
        <taxon>Bacteria</taxon>
        <taxon>Bacillati</taxon>
        <taxon>Bacillota</taxon>
        <taxon>Negativicutes</taxon>
        <taxon>Selenomonadales</taxon>
        <taxon>Selenomonadaceae</taxon>
        <taxon>Selenomonas</taxon>
    </lineage>
</organism>
<comment type="function">
    <text evidence="4">Flagellin is the subunit protein which polymerizes to form the filaments of bacterial flagella.</text>
</comment>
<dbReference type="InterPro" id="IPR001029">
    <property type="entry name" value="Flagellin_N"/>
</dbReference>
<reference evidence="7 8" key="1">
    <citation type="submission" date="2016-10" db="EMBL/GenBank/DDBJ databases">
        <authorList>
            <person name="de Groot N.N."/>
        </authorList>
    </citation>
    <scope>NUCLEOTIDE SEQUENCE [LARGE SCALE GENOMIC DNA]</scope>
    <source>
        <strain evidence="7 8">S137</strain>
    </source>
</reference>
<evidence type="ECO:0000256" key="4">
    <source>
        <dbReference type="RuleBase" id="RU362073"/>
    </source>
</evidence>
<accession>A0A1H0RGQ9</accession>
<dbReference type="Pfam" id="PF00669">
    <property type="entry name" value="Flagellin_N"/>
    <property type="match status" value="1"/>
</dbReference>
<evidence type="ECO:0000313" key="8">
    <source>
        <dbReference type="Proteomes" id="UP000182412"/>
    </source>
</evidence>
<keyword evidence="4" id="KW-0964">Secreted</keyword>
<evidence type="ECO:0000256" key="1">
    <source>
        <dbReference type="ARBA" id="ARBA00005709"/>
    </source>
</evidence>